<feature type="compositionally biased region" description="Basic and acidic residues" evidence="1">
    <location>
        <begin position="62"/>
        <end position="73"/>
    </location>
</feature>
<dbReference type="Gramene" id="PVH67195">
    <property type="protein sequence ID" value="PVH67195"/>
    <property type="gene ID" value="PAHAL_1G447500"/>
</dbReference>
<feature type="region of interest" description="Disordered" evidence="1">
    <location>
        <begin position="60"/>
        <end position="89"/>
    </location>
</feature>
<feature type="compositionally biased region" description="Low complexity" evidence="1">
    <location>
        <begin position="1"/>
        <end position="12"/>
    </location>
</feature>
<proteinExistence type="predicted"/>
<gene>
    <name evidence="2" type="ORF">PAHAL_1G447500</name>
</gene>
<organism evidence="2">
    <name type="scientific">Panicum hallii</name>
    <dbReference type="NCBI Taxonomy" id="206008"/>
    <lineage>
        <taxon>Eukaryota</taxon>
        <taxon>Viridiplantae</taxon>
        <taxon>Streptophyta</taxon>
        <taxon>Embryophyta</taxon>
        <taxon>Tracheophyta</taxon>
        <taxon>Spermatophyta</taxon>
        <taxon>Magnoliopsida</taxon>
        <taxon>Liliopsida</taxon>
        <taxon>Poales</taxon>
        <taxon>Poaceae</taxon>
        <taxon>PACMAD clade</taxon>
        <taxon>Panicoideae</taxon>
        <taxon>Panicodae</taxon>
        <taxon>Paniceae</taxon>
        <taxon>Panicinae</taxon>
        <taxon>Panicum</taxon>
        <taxon>Panicum sect. Panicum</taxon>
    </lineage>
</organism>
<feature type="region of interest" description="Disordered" evidence="1">
    <location>
        <begin position="1"/>
        <end position="29"/>
    </location>
</feature>
<dbReference type="AlphaFoldDB" id="A0A2T8KYI1"/>
<protein>
    <submittedName>
        <fullName evidence="2">Uncharacterized protein</fullName>
    </submittedName>
</protein>
<dbReference type="EMBL" id="CM008046">
    <property type="protein sequence ID" value="PVH67195.1"/>
    <property type="molecule type" value="Genomic_DNA"/>
</dbReference>
<dbReference type="EMBL" id="CM008046">
    <property type="protein sequence ID" value="PVH67192.1"/>
    <property type="molecule type" value="Genomic_DNA"/>
</dbReference>
<dbReference type="Proteomes" id="UP000243499">
    <property type="component" value="Chromosome 1"/>
</dbReference>
<reference evidence="2" key="1">
    <citation type="submission" date="2018-04" db="EMBL/GenBank/DDBJ databases">
        <title>WGS assembly of Panicum hallii.</title>
        <authorList>
            <person name="Lovell J."/>
            <person name="Jenkins J."/>
            <person name="Lowry D."/>
            <person name="Mamidi S."/>
            <person name="Sreedasyam A."/>
            <person name="Weng X."/>
            <person name="Barry K."/>
            <person name="Bonette J."/>
            <person name="Campitelli B."/>
            <person name="Daum C."/>
            <person name="Gordon S."/>
            <person name="Gould B."/>
            <person name="Lipzen A."/>
            <person name="Macqueen A."/>
            <person name="Palacio-Mejia J."/>
            <person name="Plott C."/>
            <person name="Shakirov E."/>
            <person name="Shu S."/>
            <person name="Yoshinaga Y."/>
            <person name="Zane M."/>
            <person name="Rokhsar D."/>
            <person name="Grimwood J."/>
            <person name="Schmutz J."/>
            <person name="Juenger T."/>
        </authorList>
    </citation>
    <scope>NUCLEOTIDE SEQUENCE [LARGE SCALE GENOMIC DNA]</scope>
    <source>
        <strain evidence="2">FIL2</strain>
    </source>
</reference>
<evidence type="ECO:0000256" key="1">
    <source>
        <dbReference type="SAM" id="MobiDB-lite"/>
    </source>
</evidence>
<name>A0A2T8KYI1_9POAL</name>
<dbReference type="Gramene" id="PVH67192">
    <property type="protein sequence ID" value="PVH67192"/>
    <property type="gene ID" value="PAHAL_1G447500"/>
</dbReference>
<evidence type="ECO:0000313" key="2">
    <source>
        <dbReference type="EMBL" id="PVH67192.1"/>
    </source>
</evidence>
<accession>A0A2T8KYI1</accession>
<sequence length="89" mass="10013">MRRSVSSSSSTSQNGGEEGSRRSEAELAAAASRAKHNLRLLRLRRLLVAVVTFARRCSSRSLEPRSGSEEMLHRAMASLQEQWRRTDKN</sequence>